<reference evidence="2" key="1">
    <citation type="submission" date="2020-11" db="EMBL/GenBank/DDBJ databases">
        <title>Carbohydrate-dependent, anaerobic sulfur respiration: A novel catabolism in halophilic archaea.</title>
        <authorList>
            <person name="Sorokin D.Y."/>
            <person name="Messina E."/>
            <person name="Smedile F."/>
            <person name="La Cono V."/>
            <person name="Hallsworth J.E."/>
            <person name="Yakimov M.M."/>
        </authorList>
    </citation>
    <scope>NUCLEOTIDE SEQUENCE</scope>
    <source>
        <strain evidence="2">HSR12-1</strain>
    </source>
</reference>
<proteinExistence type="predicted"/>
<accession>A0A897N5R4</accession>
<dbReference type="Proteomes" id="UP000663525">
    <property type="component" value="Chromosome"/>
</dbReference>
<dbReference type="EMBL" id="CP064787">
    <property type="protein sequence ID" value="QSG06315.1"/>
    <property type="molecule type" value="Genomic_DNA"/>
</dbReference>
<name>A0A897N5R4_9EURY</name>
<sequence length="40" mass="4541">MSGGDCDTASRRDSDARIRKLERHSRRSADHIFTARGPRV</sequence>
<gene>
    <name evidence="2" type="ORF">HSR121_1981</name>
</gene>
<organism evidence="2 3">
    <name type="scientific">Halapricum desulfuricans</name>
    <dbReference type="NCBI Taxonomy" id="2841257"/>
    <lineage>
        <taxon>Archaea</taxon>
        <taxon>Methanobacteriati</taxon>
        <taxon>Methanobacteriota</taxon>
        <taxon>Stenosarchaea group</taxon>
        <taxon>Halobacteria</taxon>
        <taxon>Halobacteriales</taxon>
        <taxon>Haloarculaceae</taxon>
        <taxon>Halapricum</taxon>
    </lineage>
</organism>
<evidence type="ECO:0000313" key="3">
    <source>
        <dbReference type="Proteomes" id="UP000663525"/>
    </source>
</evidence>
<evidence type="ECO:0000256" key="1">
    <source>
        <dbReference type="SAM" id="MobiDB-lite"/>
    </source>
</evidence>
<evidence type="ECO:0000313" key="2">
    <source>
        <dbReference type="EMBL" id="QSG06315.1"/>
    </source>
</evidence>
<feature type="compositionally biased region" description="Basic and acidic residues" evidence="1">
    <location>
        <begin position="8"/>
        <end position="19"/>
    </location>
</feature>
<feature type="region of interest" description="Disordered" evidence="1">
    <location>
        <begin position="1"/>
        <end position="40"/>
    </location>
</feature>
<dbReference type="AlphaFoldDB" id="A0A897N5R4"/>
<protein>
    <submittedName>
        <fullName evidence="2">Uncharacterized protein</fullName>
    </submittedName>
</protein>